<dbReference type="AlphaFoldDB" id="A0A9P7W5C1"/>
<feature type="compositionally biased region" description="Basic and acidic residues" evidence="1">
    <location>
        <begin position="50"/>
        <end position="62"/>
    </location>
</feature>
<feature type="region of interest" description="Disordered" evidence="1">
    <location>
        <begin position="15"/>
        <end position="110"/>
    </location>
</feature>
<dbReference type="OrthoDB" id="3168445at2759"/>
<evidence type="ECO:0000313" key="3">
    <source>
        <dbReference type="Proteomes" id="UP000812287"/>
    </source>
</evidence>
<accession>A0A9P7W5C1</accession>
<name>A0A9P7W5C1_9AGAR</name>
<gene>
    <name evidence="2" type="ORF">BT62DRAFT_991101</name>
</gene>
<feature type="compositionally biased region" description="Low complexity" evidence="1">
    <location>
        <begin position="175"/>
        <end position="195"/>
    </location>
</feature>
<feature type="region of interest" description="Disordered" evidence="1">
    <location>
        <begin position="158"/>
        <end position="195"/>
    </location>
</feature>
<organism evidence="2 3">
    <name type="scientific">Guyanagaster necrorhizus</name>
    <dbReference type="NCBI Taxonomy" id="856835"/>
    <lineage>
        <taxon>Eukaryota</taxon>
        <taxon>Fungi</taxon>
        <taxon>Dikarya</taxon>
        <taxon>Basidiomycota</taxon>
        <taxon>Agaricomycotina</taxon>
        <taxon>Agaricomycetes</taxon>
        <taxon>Agaricomycetidae</taxon>
        <taxon>Agaricales</taxon>
        <taxon>Marasmiineae</taxon>
        <taxon>Physalacriaceae</taxon>
        <taxon>Guyanagaster</taxon>
    </lineage>
</organism>
<dbReference type="Proteomes" id="UP000812287">
    <property type="component" value="Unassembled WGS sequence"/>
</dbReference>
<feature type="compositionally biased region" description="Basic and acidic residues" evidence="1">
    <location>
        <begin position="99"/>
        <end position="110"/>
    </location>
</feature>
<dbReference type="GeneID" id="66112563"/>
<reference evidence="2" key="1">
    <citation type="submission" date="2020-11" db="EMBL/GenBank/DDBJ databases">
        <title>Adaptations for nitrogen fixation in a non-lichenized fungal sporocarp promotes dispersal by wood-feeding termites.</title>
        <authorList>
            <consortium name="DOE Joint Genome Institute"/>
            <person name="Koch R.A."/>
            <person name="Yoon G."/>
            <person name="Arayal U."/>
            <person name="Lail K."/>
            <person name="Amirebrahimi M."/>
            <person name="Labutti K."/>
            <person name="Lipzen A."/>
            <person name="Riley R."/>
            <person name="Barry K."/>
            <person name="Henrissat B."/>
            <person name="Grigoriev I.V."/>
            <person name="Herr J.R."/>
            <person name="Aime M.C."/>
        </authorList>
    </citation>
    <scope>NUCLEOTIDE SEQUENCE</scope>
    <source>
        <strain evidence="2">MCA 3950</strain>
    </source>
</reference>
<protein>
    <submittedName>
        <fullName evidence="2">Uncharacterized protein</fullName>
    </submittedName>
</protein>
<sequence length="257" mass="28837">MSFFKGVKKACRRFLQGASESNETINESSKRWNKKSNSSRSPSSSSERTTQQRREDALRERGLFPPLQLTTSLRSREPQWDKQTLVEANTGEESSQSLWDDKLSHEDEARPTTQNVLDWLSEMDAHRGYIGDEGCSGAESSDIPADIAASPLLEYQTPNISRHPMHSGEHRNDVESSTLSPTSSPSHSECSSLTCATDSSSVRKKRYTEQLRIDIPSTLILRPVLNITIHSHGTIMMEASHIEDDESRRLTEVAYLA</sequence>
<feature type="compositionally biased region" description="Low complexity" evidence="1">
    <location>
        <begin position="35"/>
        <end position="48"/>
    </location>
</feature>
<comment type="caution">
    <text evidence="2">The sequence shown here is derived from an EMBL/GenBank/DDBJ whole genome shotgun (WGS) entry which is preliminary data.</text>
</comment>
<evidence type="ECO:0000313" key="2">
    <source>
        <dbReference type="EMBL" id="KAG7451586.1"/>
    </source>
</evidence>
<dbReference type="RefSeq" id="XP_043045086.1">
    <property type="nucleotide sequence ID" value="XM_043190266.1"/>
</dbReference>
<proteinExistence type="predicted"/>
<evidence type="ECO:0000256" key="1">
    <source>
        <dbReference type="SAM" id="MobiDB-lite"/>
    </source>
</evidence>
<keyword evidence="3" id="KW-1185">Reference proteome</keyword>
<dbReference type="EMBL" id="MU250525">
    <property type="protein sequence ID" value="KAG7451586.1"/>
    <property type="molecule type" value="Genomic_DNA"/>
</dbReference>